<dbReference type="EMBL" id="GEDG01007015">
    <property type="protein sequence ID" value="JAP31474.1"/>
    <property type="molecule type" value="Transcribed_RNA"/>
</dbReference>
<organism evidence="1">
    <name type="scientific">Solanum chacoense</name>
    <name type="common">Chaco potato</name>
    <dbReference type="NCBI Taxonomy" id="4108"/>
    <lineage>
        <taxon>Eukaryota</taxon>
        <taxon>Viridiplantae</taxon>
        <taxon>Streptophyta</taxon>
        <taxon>Embryophyta</taxon>
        <taxon>Tracheophyta</taxon>
        <taxon>Spermatophyta</taxon>
        <taxon>Magnoliopsida</taxon>
        <taxon>eudicotyledons</taxon>
        <taxon>Gunneridae</taxon>
        <taxon>Pentapetalae</taxon>
        <taxon>asterids</taxon>
        <taxon>lamiids</taxon>
        <taxon>Solanales</taxon>
        <taxon>Solanaceae</taxon>
        <taxon>Solanoideae</taxon>
        <taxon>Solaneae</taxon>
        <taxon>Solanum</taxon>
    </lineage>
</organism>
<sequence length="131" mass="14875">MLEGSVVTSTVNGVELVFDSVRLGEIFHIPTVGLSEYVWTRDVNCLLTSKFSQGRVTPRDRKVLKGKKSPFHKLMFELVHKGILPRGERRHEASFRDMGIAHALENKDHIDWTSLMIKQMARVIDPKPGAH</sequence>
<evidence type="ECO:0000313" key="1">
    <source>
        <dbReference type="EMBL" id="JAP31474.1"/>
    </source>
</evidence>
<reference evidence="1" key="1">
    <citation type="submission" date="2015-12" db="EMBL/GenBank/DDBJ databases">
        <title>Gene expression during late stages of embryo sac development: a critical building block for successful pollen-pistil interactions.</title>
        <authorList>
            <person name="Liu Y."/>
            <person name="Joly V."/>
            <person name="Sabar M."/>
            <person name="Matton D.P."/>
        </authorList>
    </citation>
    <scope>NUCLEOTIDE SEQUENCE</scope>
</reference>
<proteinExistence type="predicted"/>
<accession>A0A0V0IFL3</accession>
<protein>
    <submittedName>
        <fullName evidence="1">Putative ovule protein</fullName>
    </submittedName>
</protein>
<name>A0A0V0IFL3_SOLCH</name>
<dbReference type="AlphaFoldDB" id="A0A0V0IFL3"/>